<dbReference type="GO" id="GO:0005786">
    <property type="term" value="C:signal recognition particle, endoplasmic reticulum targeting"/>
    <property type="evidence" value="ECO:0000318"/>
    <property type="project" value="GO_Central"/>
</dbReference>
<comment type="subcellular location">
    <subcellularLocation>
        <location evidence="2 12">Cytoplasm</location>
    </subcellularLocation>
    <subcellularLocation>
        <location evidence="1">Endoplasmic reticulum</location>
    </subcellularLocation>
    <subcellularLocation>
        <location evidence="3">Nucleus</location>
        <location evidence="3">Nucleolus</location>
    </subcellularLocation>
</comment>
<dbReference type="Gramene" id="Mp1g14730.1">
    <property type="protein sequence ID" value="Mp1g14730.1.cds"/>
    <property type="gene ID" value="Mp1g14730"/>
</dbReference>
<protein>
    <recommendedName>
        <fullName evidence="11 12">Signal recognition particle subunit SRP68</fullName>
        <shortName evidence="12">SRP68</shortName>
    </recommendedName>
</protein>
<keyword evidence="5 12" id="KW-0963">Cytoplasm</keyword>
<evidence type="ECO:0000256" key="5">
    <source>
        <dbReference type="ARBA" id="ARBA00022490"/>
    </source>
</evidence>
<gene>
    <name evidence="13" type="ORF">MARPO_0153s0017</name>
</gene>
<dbReference type="CDD" id="cd15481">
    <property type="entry name" value="SRP68-RBD"/>
    <property type="match status" value="1"/>
</dbReference>
<dbReference type="Gene3D" id="1.10.3450.40">
    <property type="entry name" value="Signal recognition particle, SRP68 subunit, RNA-binding domain"/>
    <property type="match status" value="1"/>
</dbReference>
<dbReference type="InterPro" id="IPR038253">
    <property type="entry name" value="SRP68_N_sf"/>
</dbReference>
<sequence length="601" mass="67933">MAAAAMEVDGADRPAAKFSFNVLQLIKTAQTQHGLRLGDYKRYRRYCTARLMRLYKSLNFKHGRGKYVKKEISEATVTDVRYLHVVLYSSERAWSYAMEIKSTTAGANARQQAHLIRRLTKAAKWGDLLNRLCSEKADSRTGLEALAYAEHMRGNLLLERGTDWETALKKFKSARKVYDELGKFGDVENQVMCRQRVEELDSIIKFCMYEMGRSDLKGSDLLGLTTQEGPAFDLLQSKLEAVMAEARTQQAVSMTELEWLGRKFPVKNPKTRVCILKGQELQKELVATASNLTEKKLSVFDKIFIAYQDAKRHIRDDLAVAGTAEDVREELNGLDRAVSSILLQQTIERNLVLVTIAKARWVRAQKGLREEKGEKPAKPEDLVRLFDTLIQNITDLAELVTSGRETSAKIISFAKDLDARRLGFQAGRCYYLSQAYNVAAKFPEAYALTKRAQEHAELAMNIFRQSVVLDEVVLQELKTLAEDCRAQKCLIHARGVMEEQKSHDYVQKGIGSLNLSKDAVKKEEAGYLLDKLDMFESVLGPAGSKEQPRIFQVLPSFQAVPCRPIVLDTALIAIEFPSLEGRLKKEEKATGFLKKWSLFGR</sequence>
<evidence type="ECO:0000256" key="4">
    <source>
        <dbReference type="ARBA" id="ARBA00009352"/>
    </source>
</evidence>
<dbReference type="OrthoDB" id="10255118at2759"/>
<evidence type="ECO:0000256" key="10">
    <source>
        <dbReference type="ARBA" id="ARBA00023274"/>
    </source>
</evidence>
<dbReference type="GO" id="GO:0005730">
    <property type="term" value="C:nucleolus"/>
    <property type="evidence" value="ECO:0007669"/>
    <property type="project" value="UniProtKB-SubCell"/>
</dbReference>
<dbReference type="InterPro" id="IPR034652">
    <property type="entry name" value="SRP68-RBD"/>
</dbReference>
<evidence type="ECO:0000256" key="8">
    <source>
        <dbReference type="ARBA" id="ARBA00023135"/>
    </source>
</evidence>
<organism evidence="13 14">
    <name type="scientific">Marchantia polymorpha</name>
    <name type="common">Common liverwort</name>
    <name type="synonym">Marchantia aquatica</name>
    <dbReference type="NCBI Taxonomy" id="3197"/>
    <lineage>
        <taxon>Eukaryota</taxon>
        <taxon>Viridiplantae</taxon>
        <taxon>Streptophyta</taxon>
        <taxon>Embryophyta</taxon>
        <taxon>Marchantiophyta</taxon>
        <taxon>Marchantiopsida</taxon>
        <taxon>Marchantiidae</taxon>
        <taxon>Marchantiales</taxon>
        <taxon>Marchantiaceae</taxon>
        <taxon>Marchantia</taxon>
    </lineage>
</organism>
<dbReference type="GO" id="GO:0008312">
    <property type="term" value="F:7S RNA binding"/>
    <property type="evidence" value="ECO:0007669"/>
    <property type="project" value="InterPro"/>
</dbReference>
<evidence type="ECO:0000313" key="14">
    <source>
        <dbReference type="Proteomes" id="UP000244005"/>
    </source>
</evidence>
<dbReference type="Gramene" id="Mp1g14730.2">
    <property type="protein sequence ID" value="Mp1g14730.2.cds"/>
    <property type="gene ID" value="Mp1g14730"/>
</dbReference>
<evidence type="ECO:0000256" key="3">
    <source>
        <dbReference type="ARBA" id="ARBA00004604"/>
    </source>
</evidence>
<keyword evidence="8 12" id="KW-0733">Signal recognition particle</keyword>
<evidence type="ECO:0000256" key="7">
    <source>
        <dbReference type="ARBA" id="ARBA00022884"/>
    </source>
</evidence>
<dbReference type="GO" id="GO:0005829">
    <property type="term" value="C:cytosol"/>
    <property type="evidence" value="ECO:0007669"/>
    <property type="project" value="UniProtKB-ARBA"/>
</dbReference>
<evidence type="ECO:0000256" key="6">
    <source>
        <dbReference type="ARBA" id="ARBA00022824"/>
    </source>
</evidence>
<dbReference type="AlphaFoldDB" id="A0A2R6W4R0"/>
<evidence type="ECO:0000256" key="9">
    <source>
        <dbReference type="ARBA" id="ARBA00023242"/>
    </source>
</evidence>
<keyword evidence="9" id="KW-0539">Nucleus</keyword>
<keyword evidence="6" id="KW-0256">Endoplasmic reticulum</keyword>
<dbReference type="GO" id="GO:0005047">
    <property type="term" value="F:signal recognition particle binding"/>
    <property type="evidence" value="ECO:0000318"/>
    <property type="project" value="GO_Central"/>
</dbReference>
<dbReference type="FunFam" id="1.10.3450.40:FF:000001">
    <property type="entry name" value="Signal recognition particle subunit SRP68"/>
    <property type="match status" value="1"/>
</dbReference>
<dbReference type="EMBL" id="KZ772823">
    <property type="protein sequence ID" value="PTQ28849.1"/>
    <property type="molecule type" value="Genomic_DNA"/>
</dbReference>
<dbReference type="GO" id="GO:0030942">
    <property type="term" value="F:endoplasmic reticulum signal peptide binding"/>
    <property type="evidence" value="ECO:0007669"/>
    <property type="project" value="InterPro"/>
</dbReference>
<dbReference type="PIRSF" id="PIRSF038995">
    <property type="entry name" value="SRP68"/>
    <property type="match status" value="1"/>
</dbReference>
<evidence type="ECO:0000256" key="2">
    <source>
        <dbReference type="ARBA" id="ARBA00004496"/>
    </source>
</evidence>
<dbReference type="GO" id="GO:0006614">
    <property type="term" value="P:SRP-dependent cotranslational protein targeting to membrane"/>
    <property type="evidence" value="ECO:0000318"/>
    <property type="project" value="GO_Central"/>
</dbReference>
<dbReference type="OMA" id="DERFIHI"/>
<comment type="similarity">
    <text evidence="4 12">Belongs to the SRP68 family.</text>
</comment>
<dbReference type="PANTHER" id="PTHR12860:SF0">
    <property type="entry name" value="SIGNAL RECOGNITION PARTICLE SUBUNIT SRP68"/>
    <property type="match status" value="1"/>
</dbReference>
<name>A0A2R6W4R0_MARPO</name>
<keyword evidence="7 12" id="KW-0694">RNA-binding</keyword>
<comment type="function">
    <text evidence="12">Component of the signal recognition particle (SRP) complex, a ribonucleoprotein complex that mediates the cotranslational targeting of secretory and membrane proteins to the endoplasmic reticulum (ER). The SRP complex interacts with the signal sequence in nascent secretory and membrane proteins and directs them to the membrane of the ER.</text>
</comment>
<evidence type="ECO:0000256" key="1">
    <source>
        <dbReference type="ARBA" id="ARBA00004240"/>
    </source>
</evidence>
<dbReference type="Proteomes" id="UP000244005">
    <property type="component" value="Unassembled WGS sequence"/>
</dbReference>
<dbReference type="PANTHER" id="PTHR12860">
    <property type="entry name" value="SIGNAL RECOGNITION PARTICLE 68 KDA PROTEIN"/>
    <property type="match status" value="1"/>
</dbReference>
<dbReference type="Pfam" id="PF16969">
    <property type="entry name" value="SRP68"/>
    <property type="match status" value="1"/>
</dbReference>
<evidence type="ECO:0000256" key="12">
    <source>
        <dbReference type="PIRNR" id="PIRNR038995"/>
    </source>
</evidence>
<evidence type="ECO:0000256" key="11">
    <source>
        <dbReference type="ARBA" id="ARBA00029498"/>
    </source>
</evidence>
<proteinExistence type="inferred from homology"/>
<accession>A0A2R6W4R0</accession>
<reference evidence="14" key="1">
    <citation type="journal article" date="2017" name="Cell">
        <title>Insights into land plant evolution garnered from the Marchantia polymorpha genome.</title>
        <authorList>
            <person name="Bowman J.L."/>
            <person name="Kohchi T."/>
            <person name="Yamato K.T."/>
            <person name="Jenkins J."/>
            <person name="Shu S."/>
            <person name="Ishizaki K."/>
            <person name="Yamaoka S."/>
            <person name="Nishihama R."/>
            <person name="Nakamura Y."/>
            <person name="Berger F."/>
            <person name="Adam C."/>
            <person name="Aki S.S."/>
            <person name="Althoff F."/>
            <person name="Araki T."/>
            <person name="Arteaga-Vazquez M.A."/>
            <person name="Balasubrmanian S."/>
            <person name="Barry K."/>
            <person name="Bauer D."/>
            <person name="Boehm C.R."/>
            <person name="Briginshaw L."/>
            <person name="Caballero-Perez J."/>
            <person name="Catarino B."/>
            <person name="Chen F."/>
            <person name="Chiyoda S."/>
            <person name="Chovatia M."/>
            <person name="Davies K.M."/>
            <person name="Delmans M."/>
            <person name="Demura T."/>
            <person name="Dierschke T."/>
            <person name="Dolan L."/>
            <person name="Dorantes-Acosta A.E."/>
            <person name="Eklund D.M."/>
            <person name="Florent S.N."/>
            <person name="Flores-Sandoval E."/>
            <person name="Fujiyama A."/>
            <person name="Fukuzawa H."/>
            <person name="Galik B."/>
            <person name="Grimanelli D."/>
            <person name="Grimwood J."/>
            <person name="Grossniklaus U."/>
            <person name="Hamada T."/>
            <person name="Haseloff J."/>
            <person name="Hetherington A.J."/>
            <person name="Higo A."/>
            <person name="Hirakawa Y."/>
            <person name="Hundley H.N."/>
            <person name="Ikeda Y."/>
            <person name="Inoue K."/>
            <person name="Inoue S.I."/>
            <person name="Ishida S."/>
            <person name="Jia Q."/>
            <person name="Kakita M."/>
            <person name="Kanazawa T."/>
            <person name="Kawai Y."/>
            <person name="Kawashima T."/>
            <person name="Kennedy M."/>
            <person name="Kinose K."/>
            <person name="Kinoshita T."/>
            <person name="Kohara Y."/>
            <person name="Koide E."/>
            <person name="Komatsu K."/>
            <person name="Kopischke S."/>
            <person name="Kubo M."/>
            <person name="Kyozuka J."/>
            <person name="Lagercrantz U."/>
            <person name="Lin S.S."/>
            <person name="Lindquist E."/>
            <person name="Lipzen A.M."/>
            <person name="Lu C.W."/>
            <person name="De Luna E."/>
            <person name="Martienssen R.A."/>
            <person name="Minamino N."/>
            <person name="Mizutani M."/>
            <person name="Mizutani M."/>
            <person name="Mochizuki N."/>
            <person name="Monte I."/>
            <person name="Mosher R."/>
            <person name="Nagasaki H."/>
            <person name="Nakagami H."/>
            <person name="Naramoto S."/>
            <person name="Nishitani K."/>
            <person name="Ohtani M."/>
            <person name="Okamoto T."/>
            <person name="Okumura M."/>
            <person name="Phillips J."/>
            <person name="Pollak B."/>
            <person name="Reinders A."/>
            <person name="Rovekamp M."/>
            <person name="Sano R."/>
            <person name="Sawa S."/>
            <person name="Schmid M.W."/>
            <person name="Shirakawa M."/>
            <person name="Solano R."/>
            <person name="Spunde A."/>
            <person name="Suetsugu N."/>
            <person name="Sugano S."/>
            <person name="Sugiyama A."/>
            <person name="Sun R."/>
            <person name="Suzuki Y."/>
            <person name="Takenaka M."/>
            <person name="Takezawa D."/>
            <person name="Tomogane H."/>
            <person name="Tsuzuki M."/>
            <person name="Ueda T."/>
            <person name="Umeda M."/>
            <person name="Ward J.M."/>
            <person name="Watanabe Y."/>
            <person name="Yazaki K."/>
            <person name="Yokoyama R."/>
            <person name="Yoshitake Y."/>
            <person name="Yotsui I."/>
            <person name="Zachgo S."/>
            <person name="Schmutz J."/>
        </authorList>
    </citation>
    <scope>NUCLEOTIDE SEQUENCE [LARGE SCALE GENOMIC DNA]</scope>
    <source>
        <strain evidence="14">Tak-1</strain>
    </source>
</reference>
<keyword evidence="10 12" id="KW-0687">Ribonucleoprotein</keyword>
<dbReference type="GO" id="GO:0005783">
    <property type="term" value="C:endoplasmic reticulum"/>
    <property type="evidence" value="ECO:0007669"/>
    <property type="project" value="UniProtKB-SubCell"/>
</dbReference>
<dbReference type="InterPro" id="IPR026258">
    <property type="entry name" value="SRP68"/>
</dbReference>
<keyword evidence="14" id="KW-1185">Reference proteome</keyword>
<evidence type="ECO:0000313" key="13">
    <source>
        <dbReference type="EMBL" id="PTQ28849.1"/>
    </source>
</evidence>